<sequence length="299" mass="33232">MGKPRLLIIGCGDVGMRLLPLLRARFRIFALTSQPARCAELREAGAIPIVANLDNAASLAKLAGLAPYCVHLAPPRSEGASDIRTQNLTAILPDKSRLVYISTTGVYGDCGGASFDETRTVRPQNARAVRRVAAEQALRAWAKRSYSNLSILRVPGIYAADRLPIERLQKGTPALADADDVYTNHIHADDLAKLIMLALFRAKPQRVYHAVDDSDLKMAAYFDLVADAFQLPRPPRLPRYELAQQVSPMLLSFMSESRRMQNQRVKRELGMRFQYPTVTQGVDAALDSVLQHHRFKDNN</sequence>
<dbReference type="Gene3D" id="3.40.50.720">
    <property type="entry name" value="NAD(P)-binding Rossmann-like Domain"/>
    <property type="match status" value="1"/>
</dbReference>
<comment type="caution">
    <text evidence="2">The sequence shown here is derived from an EMBL/GenBank/DDBJ whole genome shotgun (WGS) entry which is preliminary data.</text>
</comment>
<keyword evidence="3" id="KW-1185">Reference proteome</keyword>
<reference evidence="2" key="1">
    <citation type="submission" date="2020-08" db="EMBL/GenBank/DDBJ databases">
        <title>Novel species isolated from subtropical streams in China.</title>
        <authorList>
            <person name="Lu H."/>
        </authorList>
    </citation>
    <scope>NUCLEOTIDE SEQUENCE</scope>
    <source>
        <strain evidence="2">KACC 12607</strain>
    </source>
</reference>
<dbReference type="InterPro" id="IPR036291">
    <property type="entry name" value="NAD(P)-bd_dom_sf"/>
</dbReference>
<dbReference type="Proteomes" id="UP000634011">
    <property type="component" value="Unassembled WGS sequence"/>
</dbReference>
<gene>
    <name evidence="2" type="ORF">H8K32_10780</name>
</gene>
<dbReference type="Pfam" id="PF01370">
    <property type="entry name" value="Epimerase"/>
    <property type="match status" value="1"/>
</dbReference>
<dbReference type="InterPro" id="IPR001509">
    <property type="entry name" value="Epimerase_deHydtase"/>
</dbReference>
<dbReference type="InterPro" id="IPR051783">
    <property type="entry name" value="NAD(P)-dependent_oxidoreduct"/>
</dbReference>
<name>A0A923KQ88_9BURK</name>
<dbReference type="PANTHER" id="PTHR48079:SF6">
    <property type="entry name" value="NAD(P)-BINDING DOMAIN-CONTAINING PROTEIN-RELATED"/>
    <property type="match status" value="1"/>
</dbReference>
<evidence type="ECO:0000313" key="3">
    <source>
        <dbReference type="Proteomes" id="UP000634011"/>
    </source>
</evidence>
<accession>A0A923KQ88</accession>
<evidence type="ECO:0000259" key="1">
    <source>
        <dbReference type="Pfam" id="PF01370"/>
    </source>
</evidence>
<proteinExistence type="predicted"/>
<dbReference type="CDD" id="cd05266">
    <property type="entry name" value="SDR_a4"/>
    <property type="match status" value="1"/>
</dbReference>
<dbReference type="GO" id="GO:0004029">
    <property type="term" value="F:aldehyde dehydrogenase (NAD+) activity"/>
    <property type="evidence" value="ECO:0007669"/>
    <property type="project" value="TreeGrafter"/>
</dbReference>
<dbReference type="AlphaFoldDB" id="A0A923KQ88"/>
<dbReference type="SUPFAM" id="SSF51735">
    <property type="entry name" value="NAD(P)-binding Rossmann-fold domains"/>
    <property type="match status" value="1"/>
</dbReference>
<protein>
    <submittedName>
        <fullName evidence="2">SDR family oxidoreductase</fullName>
    </submittedName>
</protein>
<feature type="domain" description="NAD-dependent epimerase/dehydratase" evidence="1">
    <location>
        <begin position="94"/>
        <end position="204"/>
    </location>
</feature>
<evidence type="ECO:0000313" key="2">
    <source>
        <dbReference type="EMBL" id="MBC3862586.1"/>
    </source>
</evidence>
<dbReference type="EMBL" id="JACOFV010000009">
    <property type="protein sequence ID" value="MBC3862586.1"/>
    <property type="molecule type" value="Genomic_DNA"/>
</dbReference>
<dbReference type="GO" id="GO:0005737">
    <property type="term" value="C:cytoplasm"/>
    <property type="evidence" value="ECO:0007669"/>
    <property type="project" value="TreeGrafter"/>
</dbReference>
<organism evidence="2 3">
    <name type="scientific">Undibacterium jejuense</name>
    <dbReference type="NCBI Taxonomy" id="1344949"/>
    <lineage>
        <taxon>Bacteria</taxon>
        <taxon>Pseudomonadati</taxon>
        <taxon>Pseudomonadota</taxon>
        <taxon>Betaproteobacteria</taxon>
        <taxon>Burkholderiales</taxon>
        <taxon>Oxalobacteraceae</taxon>
        <taxon>Undibacterium</taxon>
    </lineage>
</organism>
<dbReference type="PANTHER" id="PTHR48079">
    <property type="entry name" value="PROTEIN YEEZ"/>
    <property type="match status" value="1"/>
</dbReference>